<dbReference type="GO" id="GO:0012505">
    <property type="term" value="C:endomembrane system"/>
    <property type="evidence" value="ECO:0007669"/>
    <property type="project" value="UniProtKB-SubCell"/>
</dbReference>
<dbReference type="InterPro" id="IPR021319">
    <property type="entry name" value="DUF2921"/>
</dbReference>
<dbReference type="GO" id="GO:0008270">
    <property type="term" value="F:zinc ion binding"/>
    <property type="evidence" value="ECO:0007669"/>
    <property type="project" value="UniProtKB-KW"/>
</dbReference>
<proteinExistence type="predicted"/>
<organism evidence="17 18">
    <name type="scientific">Cryptosporidium xiaoi</name>
    <dbReference type="NCBI Taxonomy" id="659607"/>
    <lineage>
        <taxon>Eukaryota</taxon>
        <taxon>Sar</taxon>
        <taxon>Alveolata</taxon>
        <taxon>Apicomplexa</taxon>
        <taxon>Conoidasida</taxon>
        <taxon>Coccidia</taxon>
        <taxon>Eucoccidiorida</taxon>
        <taxon>Eimeriorina</taxon>
        <taxon>Cryptosporidiidae</taxon>
        <taxon>Cryptosporidium</taxon>
    </lineage>
</organism>
<comment type="catalytic activity">
    <reaction evidence="1">
        <text>S-ubiquitinyl-[E2 ubiquitin-conjugating enzyme]-L-cysteine + [acceptor protein]-L-lysine = [E2 ubiquitin-conjugating enzyme]-L-cysteine + N(6)-ubiquitinyl-[acceptor protein]-L-lysine.</text>
        <dbReference type="EC" id="2.3.2.27"/>
    </reaction>
</comment>
<feature type="transmembrane region" description="Helical" evidence="15">
    <location>
        <begin position="312"/>
        <end position="330"/>
    </location>
</feature>
<evidence type="ECO:0000256" key="13">
    <source>
        <dbReference type="ARBA" id="ARBA00023136"/>
    </source>
</evidence>
<keyword evidence="6 15" id="KW-0812">Transmembrane</keyword>
<dbReference type="SMART" id="SM00184">
    <property type="entry name" value="RING"/>
    <property type="match status" value="1"/>
</dbReference>
<keyword evidence="7" id="KW-0479">Metal-binding</keyword>
<dbReference type="Pfam" id="PF11145">
    <property type="entry name" value="DUF2921"/>
    <property type="match status" value="1"/>
</dbReference>
<evidence type="ECO:0000256" key="3">
    <source>
        <dbReference type="ARBA" id="ARBA00004906"/>
    </source>
</evidence>
<dbReference type="InterPro" id="IPR013083">
    <property type="entry name" value="Znf_RING/FYVE/PHD"/>
</dbReference>
<keyword evidence="5" id="KW-0808">Transferase</keyword>
<keyword evidence="8" id="KW-0732">Signal</keyword>
<feature type="transmembrane region" description="Helical" evidence="15">
    <location>
        <begin position="498"/>
        <end position="516"/>
    </location>
</feature>
<dbReference type="PANTHER" id="PTHR22763:SF162">
    <property type="entry name" value="TRANSMEMBRANE E3 UBIQUITIN-PROTEIN LIGASE 1"/>
    <property type="match status" value="1"/>
</dbReference>
<dbReference type="PANTHER" id="PTHR22763">
    <property type="entry name" value="RING ZINC FINGER PROTEIN"/>
    <property type="match status" value="1"/>
</dbReference>
<dbReference type="Gene3D" id="3.30.40.10">
    <property type="entry name" value="Zinc/RING finger domain, C3HC4 (zinc finger)"/>
    <property type="match status" value="1"/>
</dbReference>
<evidence type="ECO:0000256" key="12">
    <source>
        <dbReference type="ARBA" id="ARBA00022989"/>
    </source>
</evidence>
<feature type="transmembrane region" description="Helical" evidence="15">
    <location>
        <begin position="39"/>
        <end position="56"/>
    </location>
</feature>
<keyword evidence="13 15" id="KW-0472">Membrane</keyword>
<sequence>MENPYISEENASRTSLFDHFNGFEMSIQGISTERNPMNLIFYIIMFIFLIFIINFENKFDNYKSIMNKSVYSSSLLYFGEFEMNIRSHSLSQNFREYDYIDPIRDSTIVIKGPSKWQFDWSKSDVNSNNAWLSLKLQLENNNQEFNFEFDKIINSSDPNLYMVGVMQKNPLMDIRIPNVTNCSVEIDISNDKHTWNKLFPAKDKGIFKFRGSSFDEKDAKHKTYTEYFLKSPNCSFSAVIKGNPFSASLFRLNVVHFSFLYNLKVLMEIRGGFTQFAHINIPLNGQNYLTNISIATVLIQIVIDVFEGSFLLFFTLIIPSLFFSSFTLMVMFKWMHIAFIQVKFLYLIWKSNYLDNVPFNDLQSLTIKFYRKLYFFLFGVLLLFISASKLCNSGKLYLKNDGTPQKIAGTNIVQSIPYYVYISLFFYLLPQIINESYGNLPIPRSQSPPLHPHYIITSLIGKAFFPVYIWGYSNSIFNAPVLRQFTNMIPITTKYTPFLSLIVLAIILFQALLYFLQYQFGPKCLVPKFLRPKPYNYFRLADKEGNLKDSNKDTHTEVDIFTKDGNTLNSKKNDLKITDSNVSEPSSTGSSMLFNEIELASYREKSTIYKKQCVICMANVLVLNNFEDEMCGVCTPCSHIFHQKCLKKWMDIKLECPTCRRMIPPFEPNL</sequence>
<comment type="pathway">
    <text evidence="3">Protein modification; protein ubiquitination.</text>
</comment>
<keyword evidence="11" id="KW-0862">Zinc</keyword>
<evidence type="ECO:0000256" key="4">
    <source>
        <dbReference type="ARBA" id="ARBA00012483"/>
    </source>
</evidence>
<evidence type="ECO:0000313" key="18">
    <source>
        <dbReference type="Proteomes" id="UP001311799"/>
    </source>
</evidence>
<dbReference type="PROSITE" id="PS50089">
    <property type="entry name" value="ZF_RING_2"/>
    <property type="match status" value="1"/>
</dbReference>
<evidence type="ECO:0000256" key="7">
    <source>
        <dbReference type="ARBA" id="ARBA00022723"/>
    </source>
</evidence>
<keyword evidence="12 15" id="KW-1133">Transmembrane helix</keyword>
<evidence type="ECO:0000256" key="10">
    <source>
        <dbReference type="ARBA" id="ARBA00022786"/>
    </source>
</evidence>
<evidence type="ECO:0000256" key="5">
    <source>
        <dbReference type="ARBA" id="ARBA00022679"/>
    </source>
</evidence>
<evidence type="ECO:0000256" key="9">
    <source>
        <dbReference type="ARBA" id="ARBA00022771"/>
    </source>
</evidence>
<evidence type="ECO:0000256" key="14">
    <source>
        <dbReference type="PROSITE-ProRule" id="PRU00175"/>
    </source>
</evidence>
<dbReference type="SUPFAM" id="SSF57850">
    <property type="entry name" value="RING/U-box"/>
    <property type="match status" value="1"/>
</dbReference>
<evidence type="ECO:0000256" key="11">
    <source>
        <dbReference type="ARBA" id="ARBA00022833"/>
    </source>
</evidence>
<comment type="subcellular location">
    <subcellularLocation>
        <location evidence="2">Endomembrane system</location>
        <topology evidence="2">Multi-pass membrane protein</topology>
    </subcellularLocation>
</comment>
<evidence type="ECO:0000259" key="16">
    <source>
        <dbReference type="PROSITE" id="PS50089"/>
    </source>
</evidence>
<dbReference type="GO" id="GO:0043161">
    <property type="term" value="P:proteasome-mediated ubiquitin-dependent protein catabolic process"/>
    <property type="evidence" value="ECO:0007669"/>
    <property type="project" value="TreeGrafter"/>
</dbReference>
<dbReference type="InterPro" id="IPR001841">
    <property type="entry name" value="Znf_RING"/>
</dbReference>
<feature type="transmembrane region" description="Helical" evidence="15">
    <location>
        <begin position="453"/>
        <end position="477"/>
    </location>
</feature>
<accession>A0AAV9XVM7</accession>
<dbReference type="InterPro" id="IPR050731">
    <property type="entry name" value="HRD1_E3_ubiq-ligases"/>
</dbReference>
<feature type="transmembrane region" description="Helical" evidence="15">
    <location>
        <begin position="412"/>
        <end position="433"/>
    </location>
</feature>
<dbReference type="AlphaFoldDB" id="A0AAV9XVM7"/>
<evidence type="ECO:0000313" key="17">
    <source>
        <dbReference type="EMBL" id="KAK6587615.1"/>
    </source>
</evidence>
<evidence type="ECO:0000256" key="1">
    <source>
        <dbReference type="ARBA" id="ARBA00000900"/>
    </source>
</evidence>
<name>A0AAV9XVM7_9CRYT</name>
<comment type="caution">
    <text evidence="17">The sequence shown here is derived from an EMBL/GenBank/DDBJ whole genome shotgun (WGS) entry which is preliminary data.</text>
</comment>
<keyword evidence="9 14" id="KW-0863">Zinc-finger</keyword>
<evidence type="ECO:0000256" key="2">
    <source>
        <dbReference type="ARBA" id="ARBA00004127"/>
    </source>
</evidence>
<dbReference type="EMBL" id="JAWDEY010000036">
    <property type="protein sequence ID" value="KAK6587615.1"/>
    <property type="molecule type" value="Genomic_DNA"/>
</dbReference>
<protein>
    <recommendedName>
        <fullName evidence="4">RING-type E3 ubiquitin transferase</fullName>
        <ecNumber evidence="4">2.3.2.27</ecNumber>
    </recommendedName>
</protein>
<feature type="domain" description="RING-type" evidence="16">
    <location>
        <begin position="613"/>
        <end position="660"/>
    </location>
</feature>
<dbReference type="Pfam" id="PF13639">
    <property type="entry name" value="zf-RING_2"/>
    <property type="match status" value="1"/>
</dbReference>
<evidence type="ECO:0000256" key="8">
    <source>
        <dbReference type="ARBA" id="ARBA00022729"/>
    </source>
</evidence>
<feature type="transmembrane region" description="Helical" evidence="15">
    <location>
        <begin position="373"/>
        <end position="391"/>
    </location>
</feature>
<dbReference type="Proteomes" id="UP001311799">
    <property type="component" value="Unassembled WGS sequence"/>
</dbReference>
<dbReference type="EC" id="2.3.2.27" evidence="4"/>
<reference evidence="17 18" key="1">
    <citation type="submission" date="2023-10" db="EMBL/GenBank/DDBJ databases">
        <title>Comparative genomics analysis reveals potential genetic determinants of host preference in Cryptosporidium xiaoi.</title>
        <authorList>
            <person name="Xiao L."/>
            <person name="Li J."/>
        </authorList>
    </citation>
    <scope>NUCLEOTIDE SEQUENCE [LARGE SCALE GENOMIC DNA]</scope>
    <source>
        <strain evidence="17 18">52996</strain>
    </source>
</reference>
<evidence type="ECO:0000256" key="6">
    <source>
        <dbReference type="ARBA" id="ARBA00022692"/>
    </source>
</evidence>
<keyword evidence="18" id="KW-1185">Reference proteome</keyword>
<keyword evidence="10" id="KW-0833">Ubl conjugation pathway</keyword>
<dbReference type="GO" id="GO:0061630">
    <property type="term" value="F:ubiquitin protein ligase activity"/>
    <property type="evidence" value="ECO:0007669"/>
    <property type="project" value="UniProtKB-EC"/>
</dbReference>
<gene>
    <name evidence="17" type="ORF">RS030_81299</name>
</gene>
<evidence type="ECO:0000256" key="15">
    <source>
        <dbReference type="SAM" id="Phobius"/>
    </source>
</evidence>